<dbReference type="Proteomes" id="UP000821853">
    <property type="component" value="Chromosome 5"/>
</dbReference>
<dbReference type="OrthoDB" id="10257471at2759"/>
<name>A0A9J6GLH1_HAELO</name>
<dbReference type="Gene3D" id="3.80.10.10">
    <property type="entry name" value="Ribonuclease Inhibitor"/>
    <property type="match status" value="1"/>
</dbReference>
<dbReference type="AlphaFoldDB" id="A0A9J6GLH1"/>
<organism evidence="2 3">
    <name type="scientific">Haemaphysalis longicornis</name>
    <name type="common">Bush tick</name>
    <dbReference type="NCBI Taxonomy" id="44386"/>
    <lineage>
        <taxon>Eukaryota</taxon>
        <taxon>Metazoa</taxon>
        <taxon>Ecdysozoa</taxon>
        <taxon>Arthropoda</taxon>
        <taxon>Chelicerata</taxon>
        <taxon>Arachnida</taxon>
        <taxon>Acari</taxon>
        <taxon>Parasitiformes</taxon>
        <taxon>Ixodida</taxon>
        <taxon>Ixodoidea</taxon>
        <taxon>Ixodidae</taxon>
        <taxon>Haemaphysalinae</taxon>
        <taxon>Haemaphysalis</taxon>
    </lineage>
</organism>
<reference evidence="2 3" key="1">
    <citation type="journal article" date="2020" name="Cell">
        <title>Large-Scale Comparative Analyses of Tick Genomes Elucidate Their Genetic Diversity and Vector Capacities.</title>
        <authorList>
            <consortium name="Tick Genome and Microbiome Consortium (TIGMIC)"/>
            <person name="Jia N."/>
            <person name="Wang J."/>
            <person name="Shi W."/>
            <person name="Du L."/>
            <person name="Sun Y."/>
            <person name="Zhan W."/>
            <person name="Jiang J.F."/>
            <person name="Wang Q."/>
            <person name="Zhang B."/>
            <person name="Ji P."/>
            <person name="Bell-Sakyi L."/>
            <person name="Cui X.M."/>
            <person name="Yuan T.T."/>
            <person name="Jiang B.G."/>
            <person name="Yang W.F."/>
            <person name="Lam T.T."/>
            <person name="Chang Q.C."/>
            <person name="Ding S.J."/>
            <person name="Wang X.J."/>
            <person name="Zhu J.G."/>
            <person name="Ruan X.D."/>
            <person name="Zhao L."/>
            <person name="Wei J.T."/>
            <person name="Ye R.Z."/>
            <person name="Que T.C."/>
            <person name="Du C.H."/>
            <person name="Zhou Y.H."/>
            <person name="Cheng J.X."/>
            <person name="Dai P.F."/>
            <person name="Guo W.B."/>
            <person name="Han X.H."/>
            <person name="Huang E.J."/>
            <person name="Li L.F."/>
            <person name="Wei W."/>
            <person name="Gao Y.C."/>
            <person name="Liu J.Z."/>
            <person name="Shao H.Z."/>
            <person name="Wang X."/>
            <person name="Wang C.C."/>
            <person name="Yang T.C."/>
            <person name="Huo Q.B."/>
            <person name="Li W."/>
            <person name="Chen H.Y."/>
            <person name="Chen S.E."/>
            <person name="Zhou L.G."/>
            <person name="Ni X.B."/>
            <person name="Tian J.H."/>
            <person name="Sheng Y."/>
            <person name="Liu T."/>
            <person name="Pan Y.S."/>
            <person name="Xia L.Y."/>
            <person name="Li J."/>
            <person name="Zhao F."/>
            <person name="Cao W.C."/>
        </authorList>
    </citation>
    <scope>NUCLEOTIDE SEQUENCE [LARGE SCALE GENOMIC DNA]</scope>
    <source>
        <strain evidence="2">HaeL-2018</strain>
    </source>
</reference>
<dbReference type="PANTHER" id="PTHR38926:SF5">
    <property type="entry name" value="F-BOX AND LEUCINE-RICH REPEAT PROTEIN 6"/>
    <property type="match status" value="1"/>
</dbReference>
<dbReference type="SUPFAM" id="SSF52047">
    <property type="entry name" value="RNI-like"/>
    <property type="match status" value="1"/>
</dbReference>
<dbReference type="EMBL" id="JABSTR010000007">
    <property type="protein sequence ID" value="KAH9376171.1"/>
    <property type="molecule type" value="Genomic_DNA"/>
</dbReference>
<sequence>MGFDDLPPEVILKIFSYLPQAFLEVIARVSQRWRQLAFDPSLYKVVCIPSGHGDGPQQAQETLERASMLITLQNHPRSCGLRHRVSSAGRIAEFEAPAMSGVVEHCKSLRAIVLYGRHRLAATDVHMLEALPSLRRLIASDGVEVDDDALQQLCRSCPRLEILEIDSQHICRSESWDYLGGLQQLRILAVNVISTVGLLRVAESCPRLETLEIEVVVNENDISVAEALQGFQALRSLCVILQCGQGWLDGQFGSPPLLHCLKVPRLVLEEAQFLQLIVSFYERLQHVEIDVSMIPDECLYPLSFCTEVKCLHLYGLTGKTVAYWIVCQLPSLTRASLYIMAHPDDAVFELTSIVDPLDRSPRGKTRLVCNVLSSSPEAQDNIMGAATAFTDYLALHTSMAMEHIMDFKRQCVRCNQVTGPPWKVETSFPTISSSLQYLTLDLDEHR</sequence>
<feature type="domain" description="F-box" evidence="1">
    <location>
        <begin position="1"/>
        <end position="46"/>
    </location>
</feature>
<dbReference type="InterPro" id="IPR036047">
    <property type="entry name" value="F-box-like_dom_sf"/>
</dbReference>
<dbReference type="Gene3D" id="1.20.1280.50">
    <property type="match status" value="1"/>
</dbReference>
<dbReference type="SMART" id="SM00256">
    <property type="entry name" value="FBOX"/>
    <property type="match status" value="1"/>
</dbReference>
<gene>
    <name evidence="2" type="ORF">HPB48_017163</name>
</gene>
<dbReference type="SUPFAM" id="SSF81383">
    <property type="entry name" value="F-box domain"/>
    <property type="match status" value="1"/>
</dbReference>
<accession>A0A9J6GLH1</accession>
<dbReference type="PROSITE" id="PS50181">
    <property type="entry name" value="FBOX"/>
    <property type="match status" value="1"/>
</dbReference>
<evidence type="ECO:0000313" key="3">
    <source>
        <dbReference type="Proteomes" id="UP000821853"/>
    </source>
</evidence>
<comment type="caution">
    <text evidence="2">The sequence shown here is derived from an EMBL/GenBank/DDBJ whole genome shotgun (WGS) entry which is preliminary data.</text>
</comment>
<proteinExistence type="predicted"/>
<evidence type="ECO:0000313" key="2">
    <source>
        <dbReference type="EMBL" id="KAH9376171.1"/>
    </source>
</evidence>
<protein>
    <recommendedName>
        <fullName evidence="1">F-box domain-containing protein</fullName>
    </recommendedName>
</protein>
<evidence type="ECO:0000259" key="1">
    <source>
        <dbReference type="PROSITE" id="PS50181"/>
    </source>
</evidence>
<dbReference type="Pfam" id="PF12937">
    <property type="entry name" value="F-box-like"/>
    <property type="match status" value="1"/>
</dbReference>
<keyword evidence="3" id="KW-1185">Reference proteome</keyword>
<dbReference type="PANTHER" id="PTHR38926">
    <property type="entry name" value="F-BOX DOMAIN CONTAINING PROTEIN, EXPRESSED"/>
    <property type="match status" value="1"/>
</dbReference>
<dbReference type="InterPro" id="IPR032675">
    <property type="entry name" value="LRR_dom_sf"/>
</dbReference>
<dbReference type="InterPro" id="IPR001810">
    <property type="entry name" value="F-box_dom"/>
</dbReference>
<dbReference type="VEuPathDB" id="VectorBase:HLOH_064099"/>